<evidence type="ECO:0000313" key="1">
    <source>
        <dbReference type="EMBL" id="KAF5936695.1"/>
    </source>
</evidence>
<proteinExistence type="predicted"/>
<dbReference type="PANTHER" id="PTHR33592:SF3">
    <property type="entry name" value="TRANSMEMBRANE PROTEIN"/>
    <property type="match status" value="1"/>
</dbReference>
<comment type="caution">
    <text evidence="1">The sequence shown here is derived from an EMBL/GenBank/DDBJ whole genome shotgun (WGS) entry which is preliminary data.</text>
</comment>
<sequence length="229" mass="25780">MMKPLNIILLAIFGVAFLLSFIISHEACRVLDEEEEKSLRGFVPSFGPNPPTYIPASSTKVNTISKKNFVGHAMPPLVEEERMKNENLLLQSLRGPVSPLEPNLGTYIPTSNSKVNTISQKGFAGHAIPPPAYLQLMEDSEWRSTSPTRIVPLETYKSSQASPWRREENITHNFASEYTELCLFVKYSDLGIGEVSGTHPPASSRLCFQVIKRRRTEERGLSQQDYTRR</sequence>
<dbReference type="PANTHER" id="PTHR33592">
    <property type="entry name" value="TRANSMEMBRANE PROTEIN"/>
    <property type="match status" value="1"/>
</dbReference>
<name>A0A7J7G8Q6_CAMSI</name>
<gene>
    <name evidence="1" type="ORF">HYC85_024201</name>
</gene>
<organism evidence="1 2">
    <name type="scientific">Camellia sinensis</name>
    <name type="common">Tea plant</name>
    <name type="synonym">Thea sinensis</name>
    <dbReference type="NCBI Taxonomy" id="4442"/>
    <lineage>
        <taxon>Eukaryota</taxon>
        <taxon>Viridiplantae</taxon>
        <taxon>Streptophyta</taxon>
        <taxon>Embryophyta</taxon>
        <taxon>Tracheophyta</taxon>
        <taxon>Spermatophyta</taxon>
        <taxon>Magnoliopsida</taxon>
        <taxon>eudicotyledons</taxon>
        <taxon>Gunneridae</taxon>
        <taxon>Pentapetalae</taxon>
        <taxon>asterids</taxon>
        <taxon>Ericales</taxon>
        <taxon>Theaceae</taxon>
        <taxon>Camellia</taxon>
    </lineage>
</organism>
<reference evidence="1 2" key="2">
    <citation type="submission" date="2020-07" db="EMBL/GenBank/DDBJ databases">
        <title>Genome assembly of wild tea tree DASZ reveals pedigree and selection history of tea varieties.</title>
        <authorList>
            <person name="Zhang W."/>
        </authorList>
    </citation>
    <scope>NUCLEOTIDE SEQUENCE [LARGE SCALE GENOMIC DNA]</scope>
    <source>
        <strain evidence="2">cv. G240</strain>
        <tissue evidence="1">Leaf</tissue>
    </source>
</reference>
<reference evidence="2" key="1">
    <citation type="journal article" date="2020" name="Nat. Commun.">
        <title>Genome assembly of wild tea tree DASZ reveals pedigree and selection history of tea varieties.</title>
        <authorList>
            <person name="Zhang W."/>
            <person name="Zhang Y."/>
            <person name="Qiu H."/>
            <person name="Guo Y."/>
            <person name="Wan H."/>
            <person name="Zhang X."/>
            <person name="Scossa F."/>
            <person name="Alseekh S."/>
            <person name="Zhang Q."/>
            <person name="Wang P."/>
            <person name="Xu L."/>
            <person name="Schmidt M.H."/>
            <person name="Jia X."/>
            <person name="Li D."/>
            <person name="Zhu A."/>
            <person name="Guo F."/>
            <person name="Chen W."/>
            <person name="Ni D."/>
            <person name="Usadel B."/>
            <person name="Fernie A.R."/>
            <person name="Wen W."/>
        </authorList>
    </citation>
    <scope>NUCLEOTIDE SEQUENCE [LARGE SCALE GENOMIC DNA]</scope>
    <source>
        <strain evidence="2">cv. G240</strain>
    </source>
</reference>
<keyword evidence="2" id="KW-1185">Reference proteome</keyword>
<dbReference type="AlphaFoldDB" id="A0A7J7G8Q6"/>
<protein>
    <submittedName>
        <fullName evidence="1">Uncharacterized protein</fullName>
    </submittedName>
</protein>
<dbReference type="Proteomes" id="UP000593564">
    <property type="component" value="Unassembled WGS sequence"/>
</dbReference>
<evidence type="ECO:0000313" key="2">
    <source>
        <dbReference type="Proteomes" id="UP000593564"/>
    </source>
</evidence>
<accession>A0A7J7G8Q6</accession>
<dbReference type="EMBL" id="JACBKZ010000012">
    <property type="protein sequence ID" value="KAF5936695.1"/>
    <property type="molecule type" value="Genomic_DNA"/>
</dbReference>